<sequence length="249" mass="27468">MTNSGTVLVMGSAPNVTACRDWPKSYFSAIIAINNAWRVRDDWDFQVAPDDFPKDRLPQALRDRQRLIGSASYVPANNDFGGIIYAGATMVFSAGYWALAELRPKTMVFVGCDMVYPTRGKTHFYGSGTPDPLREDVTLRNLEAKSARLMAHAARQGCACVRPDGGESRLLFPTVTLEEIAQGAVGSILPDPYAFLQVKAREQALGYFVKSGRYWESPDALNVTDVDAIDQMWAQLCTRSAPQHRPLSA</sequence>
<dbReference type="EMBL" id="JBFRYC010000007">
    <property type="protein sequence ID" value="MEX1662530.1"/>
    <property type="molecule type" value="Genomic_DNA"/>
</dbReference>
<proteinExistence type="predicted"/>
<evidence type="ECO:0000313" key="2">
    <source>
        <dbReference type="Proteomes" id="UP001557465"/>
    </source>
</evidence>
<organism evidence="1 2">
    <name type="scientific">Thioclava arctica</name>
    <dbReference type="NCBI Taxonomy" id="3238301"/>
    <lineage>
        <taxon>Bacteria</taxon>
        <taxon>Pseudomonadati</taxon>
        <taxon>Pseudomonadota</taxon>
        <taxon>Alphaproteobacteria</taxon>
        <taxon>Rhodobacterales</taxon>
        <taxon>Paracoccaceae</taxon>
        <taxon>Thioclava</taxon>
    </lineage>
</organism>
<protein>
    <submittedName>
        <fullName evidence="1">Uncharacterized protein</fullName>
    </submittedName>
</protein>
<name>A0ABV3TMQ2_9RHOB</name>
<comment type="caution">
    <text evidence="1">The sequence shown here is derived from an EMBL/GenBank/DDBJ whole genome shotgun (WGS) entry which is preliminary data.</text>
</comment>
<dbReference type="Proteomes" id="UP001557465">
    <property type="component" value="Unassembled WGS sequence"/>
</dbReference>
<accession>A0ABV3TMQ2</accession>
<keyword evidence="2" id="KW-1185">Reference proteome</keyword>
<reference evidence="1 2" key="1">
    <citation type="journal article" date="2011" name="Int. J. Syst. Evol. Microbiol.">
        <title>Zhongshania antarctica gen. nov., sp. nov. and Zhongshania guokunii sp. nov., gammaproteobacteria respectively isolated from coastal attached (fast) ice and surface seawater of the Antarctic.</title>
        <authorList>
            <person name="Li H.J."/>
            <person name="Zhang X.Y."/>
            <person name="Chen C.X."/>
            <person name="Zhang Y.J."/>
            <person name="Gao Z.M."/>
            <person name="Yu Y."/>
            <person name="Chen X.L."/>
            <person name="Chen B."/>
            <person name="Zhang Y.Z."/>
        </authorList>
    </citation>
    <scope>NUCLEOTIDE SEQUENCE [LARGE SCALE GENOMIC DNA]</scope>
    <source>
        <strain evidence="1 2">15-R06ZXC-3</strain>
    </source>
</reference>
<dbReference type="RefSeq" id="WP_368392278.1">
    <property type="nucleotide sequence ID" value="NZ_JBFRYC010000007.1"/>
</dbReference>
<gene>
    <name evidence="1" type="ORF">AB4874_12855</name>
</gene>
<evidence type="ECO:0000313" key="1">
    <source>
        <dbReference type="EMBL" id="MEX1662530.1"/>
    </source>
</evidence>